<keyword evidence="2" id="KW-1185">Reference proteome</keyword>
<evidence type="ECO:0008006" key="3">
    <source>
        <dbReference type="Google" id="ProtNLM"/>
    </source>
</evidence>
<sequence length="317" mass="33989">MAVFSTGPIENKEADGLRETVRVVVRIVNQSSFYAAARVDGYVLKGTRELYAVESFSIGPQESITKEYFAELDGYEFVVQTSGEGAEDLEVSVWGKNAANLLTASHRLVTEENRQQAGNSPDNPQFVEVVNNSAENPVTVRVLNSFEDPSVGVTQSTAAARSGRFFALSTSQIQLFGNGFAAIEILNPSDSPDTLSIERVSAGTAQNTIIALYFDATLVVGGTPIVPVNSVAGYPRPSNTECRFTVTTTDPITEGQLINTFVQSGIGGIEIIDYEGRFIVPPGNNFFILLTNSSGGVSNASVNVTWSEFPLALPPFP</sequence>
<dbReference type="Proteomes" id="UP001596549">
    <property type="component" value="Unassembled WGS sequence"/>
</dbReference>
<evidence type="ECO:0000313" key="2">
    <source>
        <dbReference type="Proteomes" id="UP001596549"/>
    </source>
</evidence>
<organism evidence="1 2">
    <name type="scientific">Fictibacillus iocasae</name>
    <dbReference type="NCBI Taxonomy" id="2715437"/>
    <lineage>
        <taxon>Bacteria</taxon>
        <taxon>Bacillati</taxon>
        <taxon>Bacillota</taxon>
        <taxon>Bacilli</taxon>
        <taxon>Bacillales</taxon>
        <taxon>Fictibacillaceae</taxon>
        <taxon>Fictibacillus</taxon>
    </lineage>
</organism>
<protein>
    <recommendedName>
        <fullName evidence="3">DUF4397 domain-containing protein</fullName>
    </recommendedName>
</protein>
<name>A0ABW2NQY7_9BACL</name>
<comment type="caution">
    <text evidence="1">The sequence shown here is derived from an EMBL/GenBank/DDBJ whole genome shotgun (WGS) entry which is preliminary data.</text>
</comment>
<dbReference type="EMBL" id="JBHTCP010000048">
    <property type="protein sequence ID" value="MFC7372934.1"/>
    <property type="molecule type" value="Genomic_DNA"/>
</dbReference>
<gene>
    <name evidence="1" type="ORF">ACFQPF_14860</name>
</gene>
<proteinExistence type="predicted"/>
<reference evidence="2" key="1">
    <citation type="journal article" date="2019" name="Int. J. Syst. Evol. Microbiol.">
        <title>The Global Catalogue of Microorganisms (GCM) 10K type strain sequencing project: providing services to taxonomists for standard genome sequencing and annotation.</title>
        <authorList>
            <consortium name="The Broad Institute Genomics Platform"/>
            <consortium name="The Broad Institute Genome Sequencing Center for Infectious Disease"/>
            <person name="Wu L."/>
            <person name="Ma J."/>
        </authorList>
    </citation>
    <scope>NUCLEOTIDE SEQUENCE [LARGE SCALE GENOMIC DNA]</scope>
    <source>
        <strain evidence="2">NBRC 106396</strain>
    </source>
</reference>
<dbReference type="RefSeq" id="WP_379750499.1">
    <property type="nucleotide sequence ID" value="NZ_JBHTCP010000048.1"/>
</dbReference>
<accession>A0ABW2NQY7</accession>
<evidence type="ECO:0000313" key="1">
    <source>
        <dbReference type="EMBL" id="MFC7372934.1"/>
    </source>
</evidence>